<evidence type="ECO:0000256" key="1">
    <source>
        <dbReference type="SAM" id="SignalP"/>
    </source>
</evidence>
<sequence>MKHITILLLLAVYCQAHAHNRAVESPITMEQLMHELEIQGGNWNFTFEKPVLAYVVFEISTFPNGEKKEVTTFISDKPSKKIAMFFSNSPFRVGNHPDPNRLNEKKMKIWISNCKATEGTRILWYTDKFSTLPWVEEDGLITDSRPCIPEYPALNYEYVLASYFREGDPYVVEATISFIEKKSDTEKIRLYDRNTNDPHYWSGSLADSAKTDEIKQSAENIGPNSSGSADVPLSREIILRATDGSTYIRVKDSANDETLGQFALRPGDSRTIAADGEVVILYTEGKFLEIERGDETYTPSRSGIGKIRIQ</sequence>
<protein>
    <submittedName>
        <fullName evidence="2">Uncharacterized protein</fullName>
    </submittedName>
</protein>
<accession>A0A7X1E671</accession>
<proteinExistence type="predicted"/>
<dbReference type="RefSeq" id="WP_185694996.1">
    <property type="nucleotide sequence ID" value="NZ_JACHVA010000143.1"/>
</dbReference>
<gene>
    <name evidence="2" type="ORF">H5P30_21605</name>
</gene>
<name>A0A7X1E671_9BACT</name>
<dbReference type="AlphaFoldDB" id="A0A7X1E671"/>
<dbReference type="Proteomes" id="UP000525652">
    <property type="component" value="Unassembled WGS sequence"/>
</dbReference>
<organism evidence="2 3">
    <name type="scientific">Puniceicoccus vermicola</name>
    <dbReference type="NCBI Taxonomy" id="388746"/>
    <lineage>
        <taxon>Bacteria</taxon>
        <taxon>Pseudomonadati</taxon>
        <taxon>Verrucomicrobiota</taxon>
        <taxon>Opitutia</taxon>
        <taxon>Puniceicoccales</taxon>
        <taxon>Puniceicoccaceae</taxon>
        <taxon>Puniceicoccus</taxon>
    </lineage>
</organism>
<evidence type="ECO:0000313" key="2">
    <source>
        <dbReference type="EMBL" id="MBC2604385.1"/>
    </source>
</evidence>
<feature type="signal peptide" evidence="1">
    <location>
        <begin position="1"/>
        <end position="18"/>
    </location>
</feature>
<feature type="chain" id="PRO_5031381144" evidence="1">
    <location>
        <begin position="19"/>
        <end position="310"/>
    </location>
</feature>
<reference evidence="2 3" key="1">
    <citation type="submission" date="2020-07" db="EMBL/GenBank/DDBJ databases">
        <authorList>
            <person name="Feng X."/>
        </authorList>
    </citation>
    <scope>NUCLEOTIDE SEQUENCE [LARGE SCALE GENOMIC DNA]</scope>
    <source>
        <strain evidence="2 3">JCM14086</strain>
    </source>
</reference>
<evidence type="ECO:0000313" key="3">
    <source>
        <dbReference type="Proteomes" id="UP000525652"/>
    </source>
</evidence>
<dbReference type="EMBL" id="JACHVA010000143">
    <property type="protein sequence ID" value="MBC2604385.1"/>
    <property type="molecule type" value="Genomic_DNA"/>
</dbReference>
<keyword evidence="3" id="KW-1185">Reference proteome</keyword>
<keyword evidence="1" id="KW-0732">Signal</keyword>
<comment type="caution">
    <text evidence="2">The sequence shown here is derived from an EMBL/GenBank/DDBJ whole genome shotgun (WGS) entry which is preliminary data.</text>
</comment>